<reference evidence="2" key="8">
    <citation type="submission" date="2006-08" db="EMBL/GenBank/DDBJ databases">
        <authorList>
            <person name="Celniker S."/>
            <person name="Carlson J."/>
            <person name="Wan K."/>
            <person name="Frise E."/>
            <person name="Hoskins R."/>
            <person name="Park S."/>
            <person name="Svirskas R."/>
            <person name="Rubin G."/>
        </authorList>
    </citation>
    <scope>NUCLEOTIDE SEQUENCE</scope>
</reference>
<evidence type="ECO:0000313" key="4">
    <source>
        <dbReference type="FlyBase" id="FBgn0032624"/>
    </source>
</evidence>
<dbReference type="InParanoid" id="Q9VJF6"/>
<reference evidence="2 5" key="1">
    <citation type="journal article" date="2000" name="Science">
        <title>The genome sequence of Drosophila melanogaster.</title>
        <authorList>
            <person name="Adams M.D."/>
            <person name="Celniker S.E."/>
            <person name="Holt R.A."/>
            <person name="Evans C.A."/>
            <person name="Gocayne J.D."/>
            <person name="Amanatides P.G."/>
            <person name="Scherer S.E."/>
            <person name="Li P.W."/>
            <person name="Hoskins R.A."/>
            <person name="Galle R.F."/>
            <person name="George R.A."/>
            <person name="Lewis S.E."/>
            <person name="Richards S."/>
            <person name="Ashburner M."/>
            <person name="Henderson S.N."/>
            <person name="Sutton G.G."/>
            <person name="Wortman J.R."/>
            <person name="Yandell M.D."/>
            <person name="Zhang Q."/>
            <person name="Chen L.X."/>
            <person name="Brandon R.C."/>
            <person name="Rogers Y.H."/>
            <person name="Blazej R.G."/>
            <person name="Champe M."/>
            <person name="Pfeiffer B.D."/>
            <person name="Wan K.H."/>
            <person name="Doyle C."/>
            <person name="Baxter E.G."/>
            <person name="Helt G."/>
            <person name="Nelson C.R."/>
            <person name="Gabor G.L."/>
            <person name="Abril J.F."/>
            <person name="Agbayani A."/>
            <person name="An H.J."/>
            <person name="Andrews-Pfannkoch C."/>
            <person name="Baldwin D."/>
            <person name="Ballew R.M."/>
            <person name="Basu A."/>
            <person name="Baxendale J."/>
            <person name="Bayraktaroglu L."/>
            <person name="Beasley E.M."/>
            <person name="Beeson K.Y."/>
            <person name="Benos P.V."/>
            <person name="Berman B.P."/>
            <person name="Bhandari D."/>
            <person name="Bolshakov S."/>
            <person name="Borkova D."/>
            <person name="Botchan M.R."/>
            <person name="Bouck J."/>
            <person name="Brokstein P."/>
            <person name="Brottier P."/>
            <person name="Burtis K.C."/>
            <person name="Busam D.A."/>
            <person name="Butler H."/>
            <person name="Cadieu E."/>
            <person name="Center A."/>
            <person name="Chandra I."/>
            <person name="Cherry J.M."/>
            <person name="Cawley S."/>
            <person name="Dahlke C."/>
            <person name="Davenport L.B."/>
            <person name="Davies P."/>
            <person name="de Pablos B."/>
            <person name="Delcher A."/>
            <person name="Deng Z."/>
            <person name="Mays A.D."/>
            <person name="Dew I."/>
            <person name="Dietz S.M."/>
            <person name="Dodson K."/>
            <person name="Doup L.E."/>
            <person name="Downes M."/>
            <person name="Dugan-Rocha S."/>
            <person name="Dunkov B.C."/>
            <person name="Dunn P."/>
            <person name="Durbin K.J."/>
            <person name="Evangelista C.C."/>
            <person name="Ferraz C."/>
            <person name="Ferriera S."/>
            <person name="Fleischmann W."/>
            <person name="Fosler C."/>
            <person name="Gabrielian A.E."/>
            <person name="Garg N.S."/>
            <person name="Gelbart W.M."/>
            <person name="Glasser K."/>
            <person name="Glodek A."/>
            <person name="Gong F."/>
            <person name="Gorrell J.H."/>
            <person name="Gu Z."/>
            <person name="Guan P."/>
            <person name="Harris M."/>
            <person name="Harris N.L."/>
            <person name="Harvey D."/>
            <person name="Heiman T.J."/>
            <person name="Hernandez J.R."/>
            <person name="Houck J."/>
            <person name="Hostin D."/>
            <person name="Houston K.A."/>
            <person name="Howland T.J."/>
            <person name="Wei M.H."/>
            <person name="Ibegwam C."/>
            <person name="Jalali M."/>
            <person name="Kalush F."/>
            <person name="Karpen G.H."/>
            <person name="Ke Z."/>
            <person name="Kennison J.A."/>
            <person name="Ketchum K.A."/>
            <person name="Kimmel B.E."/>
            <person name="Kodira C.D."/>
            <person name="Kraft C."/>
            <person name="Kravitz S."/>
            <person name="Kulp D."/>
            <person name="Lai Z."/>
            <person name="Lasko P."/>
            <person name="Lei Y."/>
            <person name="Levitsky A.A."/>
            <person name="Li J."/>
            <person name="Li Z."/>
            <person name="Liang Y."/>
            <person name="Lin X."/>
            <person name="Liu X."/>
            <person name="Mattei B."/>
            <person name="McIntosh T.C."/>
            <person name="McLeod M.P."/>
            <person name="McPherson D."/>
            <person name="Merkulov G."/>
            <person name="Milshina N.V."/>
            <person name="Mobarry C."/>
            <person name="Morris J."/>
            <person name="Moshrefi A."/>
            <person name="Mount S.M."/>
            <person name="Moy M."/>
            <person name="Murphy B."/>
            <person name="Murphy L."/>
            <person name="Muzny D.M."/>
            <person name="Nelson D.L."/>
            <person name="Nelson D.R."/>
            <person name="Nelson K.A."/>
            <person name="Nixon K."/>
            <person name="Nusskern D.R."/>
            <person name="Pacleb J.M."/>
            <person name="Palazzolo M."/>
            <person name="Pittman G.S."/>
            <person name="Pan S."/>
            <person name="Pollard J."/>
            <person name="Puri V."/>
            <person name="Reese M.G."/>
            <person name="Reinert K."/>
            <person name="Remington K."/>
            <person name="Saunders R.D."/>
            <person name="Scheeler F."/>
            <person name="Shen H."/>
            <person name="Shue B.C."/>
            <person name="Siden-Kiamos I."/>
            <person name="Simpson M."/>
            <person name="Skupski M.P."/>
            <person name="Smith T."/>
            <person name="Spier E."/>
            <person name="Spradling A.C."/>
            <person name="Stapleton M."/>
            <person name="Strong R."/>
            <person name="Sun E."/>
            <person name="Svirskas R."/>
            <person name="Tector C."/>
            <person name="Turner R."/>
            <person name="Venter E."/>
            <person name="Wang A.H."/>
            <person name="Wang X."/>
            <person name="Wang Z.Y."/>
            <person name="Wassarman D.A."/>
            <person name="Weinstock G.M."/>
            <person name="Weissenbach J."/>
            <person name="Williams S.M."/>
            <person name="WoodageT"/>
            <person name="Worley K.C."/>
            <person name="Wu D."/>
            <person name="Yang S."/>
            <person name="Yao Q.A."/>
            <person name="Ye J."/>
            <person name="Yeh R.F."/>
            <person name="Zaveri J.S."/>
            <person name="Zhan M."/>
            <person name="Zhang G."/>
            <person name="Zhao Q."/>
            <person name="Zheng L."/>
            <person name="Zheng X.H."/>
            <person name="Zhong F.N."/>
            <person name="Zhong W."/>
            <person name="Zhou X."/>
            <person name="Zhu S."/>
            <person name="Zhu X."/>
            <person name="Smith H.O."/>
            <person name="Gibbs R.A."/>
            <person name="Myers E.W."/>
            <person name="Rubin G.M."/>
            <person name="Venter J.C."/>
        </authorList>
    </citation>
    <scope>NUCLEOTIDE SEQUENCE [LARGE SCALE GENOMIC DNA]</scope>
    <source>
        <strain evidence="5">Berkeley</strain>
    </source>
</reference>
<reference evidence="2 5" key="6">
    <citation type="journal article" date="2002" name="Genome Biol.">
        <title>Heterochromatic sequences in a Drosophila whole-genome shotgun assembly.</title>
        <authorList>
            <person name="Hoskins R.A."/>
            <person name="Smith C.D."/>
            <person name="Carlson J.W."/>
            <person name="Carvalho A.B."/>
            <person name="Halpern A."/>
            <person name="Kaminker J.S."/>
            <person name="Kennedy C."/>
            <person name="Mungall C.J."/>
            <person name="Sullivan B.A."/>
            <person name="Sutton G.G."/>
            <person name="Yasuhara J.C."/>
            <person name="Wakimoto B.T."/>
            <person name="Myers E.W."/>
            <person name="Celniker S.E."/>
            <person name="Rubin G.M."/>
            <person name="Karpen G.H."/>
        </authorList>
    </citation>
    <scope>NUCLEOTIDE SEQUENCE [LARGE SCALE GENOMIC DNA]</scope>
    <source>
        <strain evidence="5">Berkeley</strain>
    </source>
</reference>
<dbReference type="EMBL" id="AY047579">
    <property type="protein sequence ID" value="AAK77311.1"/>
    <property type="molecule type" value="mRNA"/>
</dbReference>
<dbReference type="RefSeq" id="NP_001286007.1">
    <property type="nucleotide sequence ID" value="NM_001299078.1"/>
</dbReference>
<dbReference type="RefSeq" id="NP_609826.1">
    <property type="nucleotide sequence ID" value="NM_135982.3"/>
</dbReference>
<dbReference type="Pfam" id="PF07145">
    <property type="entry name" value="PAM2"/>
    <property type="match status" value="1"/>
</dbReference>
<dbReference type="Proteomes" id="UP000000803">
    <property type="component" value="Chromosome 2L"/>
</dbReference>
<dbReference type="InterPro" id="IPR009818">
    <property type="entry name" value="PAM2_motif"/>
</dbReference>
<evidence type="ECO:0000313" key="2">
    <source>
        <dbReference type="EMBL" id="AAF53593.1"/>
    </source>
</evidence>
<reference evidence="3" key="2">
    <citation type="submission" date="2001-07" db="EMBL/GenBank/DDBJ databases">
        <authorList>
            <person name="Stapleton M."/>
            <person name="Brokstein P."/>
            <person name="Hong L."/>
            <person name="Agbayani A."/>
            <person name="Carlson J."/>
            <person name="Champe M."/>
            <person name="Chavez C."/>
            <person name="Dorsett V."/>
            <person name="Farfan D."/>
            <person name="Frise E."/>
            <person name="George R."/>
            <person name="Gonzalez M."/>
            <person name="Guarin H."/>
            <person name="Li P."/>
            <person name="Liao G."/>
            <person name="Miranda A."/>
            <person name="Mungall C.J."/>
            <person name="Nunoo J."/>
            <person name="Pacleb J."/>
            <person name="Paragas V."/>
            <person name="Park S."/>
            <person name="Phouanenavong S."/>
            <person name="Wan K."/>
            <person name="Yu C."/>
            <person name="Lewis S.E."/>
            <person name="Rubin G.M."/>
            <person name="Celniker S."/>
        </authorList>
    </citation>
    <scope>NUCLEOTIDE SEQUENCE</scope>
    <source>
        <strain evidence="3">Berkeley</strain>
    </source>
</reference>
<dbReference type="Bgee" id="FBgn0032624">
    <property type="expression patterns" value="Expressed in testis and 22 other cell types or tissues"/>
</dbReference>
<evidence type="ECO:0000256" key="1">
    <source>
        <dbReference type="SAM" id="MobiDB-lite"/>
    </source>
</evidence>
<reference evidence="5" key="3">
    <citation type="journal article" date="2002" name="Genome Biol.">
        <title>Finishing a whole-genome shotgun: release 3 of the Drosophila melanogaster euchromatic genome sequence.</title>
        <authorList>
            <person name="Celniker S.E."/>
            <person name="Wheeler D.A."/>
            <person name="Kronmiller B."/>
            <person name="Carlson J.W."/>
            <person name="Halpern A."/>
            <person name="Patel S."/>
            <person name="Adams M."/>
            <person name="Champe M."/>
            <person name="Dugan S.P."/>
            <person name="Frise E."/>
            <person name="Hodgson A."/>
            <person name="George R.A."/>
            <person name="Hoskins R.A."/>
            <person name="Laverty T."/>
            <person name="Muzny D.M."/>
            <person name="Nelson C.R."/>
            <person name="Pacleb J.M."/>
            <person name="Park S."/>
            <person name="Pfeiffer B.D."/>
            <person name="Richards S."/>
            <person name="Sodergren E.J."/>
            <person name="Svirskas R."/>
            <person name="Tabor P.E."/>
            <person name="Wan K."/>
            <person name="Stapleton M."/>
            <person name="Sutton G.G."/>
            <person name="Venter C."/>
            <person name="Weinstock G."/>
            <person name="Scherer S.E."/>
            <person name="Myers E.W."/>
            <person name="Gibbs R.A."/>
            <person name="Rubin G.M."/>
        </authorList>
    </citation>
    <scope>NUCLEOTIDE SEQUENCE [LARGE SCALE GENOMIC DNA]</scope>
    <source>
        <strain evidence="5">Berkeley</strain>
    </source>
</reference>
<dbReference type="OrthoDB" id="7870118at2759"/>
<reference evidence="2" key="11">
    <citation type="journal article" date="2015" name="G3 (Bethesda)">
        <title>Gene Model Annotations for Drosophila melanogaster: Impact of High-Throughput Data.</title>
        <authorList>
            <consortium name="FlyBase Consortium"/>
            <person name="Matthews B.B."/>
            <person name="Dos Santos G."/>
            <person name="Crosby M.A."/>
            <person name="Emmert D.B."/>
            <person name="St Pierre S.E."/>
            <person name="Gramates L.S."/>
            <person name="Zhou P."/>
            <person name="Schroeder A.J."/>
            <person name="Falls K."/>
            <person name="Strelets V."/>
            <person name="Russo S.M."/>
            <person name="Gelbart W.M."/>
            <person name="null"/>
        </authorList>
    </citation>
    <scope>NUCLEOTIDE SEQUENCE</scope>
</reference>
<reference evidence="2" key="13">
    <citation type="journal article" date="2015" name="Genome Res.">
        <title>The Release 6 reference sequence of the Drosophila melanogaster genome.</title>
        <authorList>
            <person name="Hoskins R.A."/>
            <person name="Carlson J.W."/>
            <person name="Wan K.H."/>
            <person name="Park S."/>
            <person name="Mendez I."/>
            <person name="Galle S.E."/>
            <person name="Booth B.W."/>
            <person name="Pfeiffer B.D."/>
            <person name="George R.A."/>
            <person name="Svirskas R."/>
            <person name="Krzywinski M."/>
            <person name="Schein J."/>
            <person name="Accardo M.C."/>
            <person name="Damia E."/>
            <person name="Messina G."/>
            <person name="Mendez-Lago M."/>
            <person name="de Pablos B."/>
            <person name="Demakova O.V."/>
            <person name="Andreyeva E.N."/>
            <person name="Boldyreva L.V."/>
            <person name="Marra M."/>
            <person name="Carvalho A.B."/>
            <person name="Dimitri P."/>
            <person name="Villasante A."/>
            <person name="Zhimulev I.F."/>
            <person name="Rubin G.M."/>
            <person name="Karpen G.H."/>
            <person name="Celniker S.E."/>
        </authorList>
    </citation>
    <scope>NUCLEOTIDE SEQUENCE</scope>
</reference>
<dbReference type="PaxDb" id="7227-FBpp0080508"/>
<dbReference type="HOGENOM" id="CLU_611487_0_0_1"/>
<evidence type="ECO:0000313" key="3">
    <source>
        <dbReference type="EMBL" id="AAK77311.1"/>
    </source>
</evidence>
<dbReference type="AlphaFoldDB" id="Q9VJF6"/>
<dbReference type="BioGRID-ORCS" id="35032">
    <property type="hits" value="0 hits in 1 CRISPR screen"/>
</dbReference>
<dbReference type="GlyGen" id="Q9VJF6">
    <property type="glycosylation" value="1 site"/>
</dbReference>
<dbReference type="EMBL" id="AE014134">
    <property type="protein sequence ID" value="AAF53593.1"/>
    <property type="molecule type" value="Genomic_DNA"/>
</dbReference>
<accession>Q9VJF6</accession>
<reference evidence="2" key="14">
    <citation type="submission" date="2022-11" db="EMBL/GenBank/DDBJ databases">
        <title>Drosophila melanogaster release 4 sequence.</title>
        <authorList>
            <consortium name="Berkeley Drosophila Genome Project"/>
            <person name="Celniker S."/>
            <person name="Carlson J."/>
            <person name="Wan K."/>
            <person name="Pfeiffer B."/>
            <person name="Frise E."/>
            <person name="George R."/>
            <person name="Hoskins R."/>
            <person name="Stapleton M."/>
            <person name="Pacleb J."/>
            <person name="Park S."/>
            <person name="Svirskas R."/>
            <person name="Smith E."/>
            <person name="Yu C."/>
            <person name="Rubin G."/>
        </authorList>
    </citation>
    <scope>NUCLEOTIDE SEQUENCE</scope>
</reference>
<reference evidence="2" key="12">
    <citation type="journal article" date="2015" name="G3 (Bethesda)">
        <title>Gene Model Annotations for Drosophila melanogaster: The Rule-Benders.</title>
        <authorList>
            <consortium name="FlyBase Consortium"/>
            <person name="Crosby M.A."/>
            <person name="Gramates L.S."/>
            <person name="Dos Santos G."/>
            <person name="Matthews B.B."/>
            <person name="St Pierre S.E."/>
            <person name="Zhou P."/>
            <person name="Schroeder A.J."/>
            <person name="Falls K."/>
            <person name="Emmert D.B."/>
            <person name="Russo S.M."/>
            <person name="Gelbart W.M."/>
            <person name="null"/>
        </authorList>
    </citation>
    <scope>NUCLEOTIDE SEQUENCE</scope>
</reference>
<name>Q9VJF6_DROME</name>
<feature type="region of interest" description="Disordered" evidence="1">
    <location>
        <begin position="237"/>
        <end position="259"/>
    </location>
</feature>
<dbReference type="UCSC" id="CG6304-RA">
    <property type="organism name" value="d. melanogaster"/>
</dbReference>
<reference evidence="5" key="4">
    <citation type="journal article" date="2002" name="Genome Biol.">
        <title>Annotation of the Drosophila melanogaster euchromatic genome: a systematic review.</title>
        <authorList>
            <person name="Misra S."/>
            <person name="Crosby M.A."/>
            <person name="Mungall C.J."/>
            <person name="Matthews B.B."/>
            <person name="Campbell K.S."/>
            <person name="Hradecky P."/>
            <person name="Huang Y."/>
            <person name="Kaminker J.S."/>
            <person name="Millburn G.H."/>
            <person name="Prochnik S.E."/>
            <person name="Smith C.D."/>
            <person name="Tupy J.L."/>
            <person name="Whitfied E.J."/>
            <person name="Bayraktaroglu L."/>
            <person name="Berman B.P."/>
            <person name="Bettencourt B.R."/>
            <person name="Celniker S.E."/>
            <person name="de Grey A.D."/>
            <person name="Drysdale R.A."/>
            <person name="Harris N.L."/>
            <person name="Richter J."/>
            <person name="Russo S."/>
            <person name="Schroeder A.J."/>
            <person name="Shu S.Q."/>
            <person name="Stapleton M."/>
            <person name="Yamada C."/>
            <person name="Ashburner M."/>
            <person name="Gelbart W.M."/>
            <person name="Rubin G.M."/>
            <person name="Lewis S.E."/>
        </authorList>
    </citation>
    <scope>GENOME REANNOTATION</scope>
    <source>
        <strain evidence="5">Berkeley</strain>
    </source>
</reference>
<reference evidence="2 5" key="9">
    <citation type="journal article" date="2007" name="Science">
        <title>The Release 5.1 annotation of Drosophila melanogaster heterochromatin.</title>
        <authorList>
            <person name="Smith C.D."/>
            <person name="Shu S."/>
            <person name="Mungall C.J."/>
            <person name="Karpen G.H."/>
        </authorList>
    </citation>
    <scope>NUCLEOTIDE SEQUENCE [LARGE SCALE GENOMIC DNA]</scope>
    <source>
        <strain evidence="5">Berkeley</strain>
    </source>
</reference>
<feature type="region of interest" description="Disordered" evidence="1">
    <location>
        <begin position="119"/>
        <end position="141"/>
    </location>
</feature>
<dbReference type="VEuPathDB" id="VectorBase:FBgn0032624"/>
<evidence type="ECO:0000313" key="5">
    <source>
        <dbReference type="Proteomes" id="UP000000803"/>
    </source>
</evidence>
<dbReference type="KEGG" id="dme:Dmel_CG6304"/>
<sequence length="422" mass="48356">MYNNIKGLHINEYQRENGDNTRKLACEGTVKLNANAQEFVPRYKREQPAKDDAIVGNSNMSNTNNDDQKPKSNLMLPWKGFPNKSQKPSRNVDYIVLPSTKRFKKPIGQQLVENVSTTPSKVHLNDPVPAGNRIDHEERRREHDRKIAVEALKLAEQRRMRDPVIAPTEGNENSKNVPPIINISRSPIKFTPNERIRVDRLRAAKRERIERILREMTNSKQSQVKKEQLKEEKICFDNAPNESNKPNEPAKPMPQHPEKTNEVPIVTKKRYIPTTKEWDERCRAKHLAKMEAEKKNQMGVQDANPSQSAVPPKPLVTSNVVNISPSGVIRLCDRFSPPAKQCDTEKRRGNLTHFRPLQNWTIRRNPPVPLNNLCNKNGKIVQRYSIDQLLVLEPQPEELKVPQLDKALLGLGFLYDSFEGSP</sequence>
<dbReference type="IntAct" id="Q9VJF6">
    <property type="interactions" value="4"/>
</dbReference>
<dbReference type="SMR" id="Q9VJF6"/>
<protein>
    <submittedName>
        <fullName evidence="3">GH09088p</fullName>
    </submittedName>
</protein>
<dbReference type="FlyBase" id="FBgn0032624">
    <property type="gene designation" value="CG6304"/>
</dbReference>
<proteinExistence type="evidence at transcript level"/>
<keyword evidence="5" id="KW-1185">Reference proteome</keyword>
<reference evidence="2 5" key="10">
    <citation type="journal article" date="2007" name="Science">
        <title>Sequence finishing and mapping of Drosophila melanogaster heterochromatin.</title>
        <authorList>
            <person name="Hoskins R.A."/>
            <person name="Carlson J.W."/>
            <person name="Kennedy C."/>
            <person name="Acevedo D."/>
            <person name="Evans-Holm M."/>
            <person name="Frise E."/>
            <person name="Wan K.H."/>
            <person name="Park S."/>
            <person name="Mendez-Lago M."/>
            <person name="Rossi F."/>
            <person name="Villasante A."/>
            <person name="Dimitri P."/>
            <person name="Karpen G.H."/>
            <person name="Celniker S.E."/>
        </authorList>
    </citation>
    <scope>NUCLEOTIDE SEQUENCE [LARGE SCALE GENOMIC DNA]</scope>
    <source>
        <strain evidence="5">Berkeley</strain>
    </source>
</reference>
<dbReference type="eggNOG" id="ENOG502T8U0">
    <property type="taxonomic scope" value="Eukaryota"/>
</dbReference>
<dbReference type="EMBL" id="AE014134">
    <property type="protein sequence ID" value="AHN54521.1"/>
    <property type="molecule type" value="Genomic_DNA"/>
</dbReference>
<dbReference type="AGR" id="FB:FBgn0032624"/>
<reference evidence="2 5" key="7">
    <citation type="journal article" date="2005" name="PLoS Comput. Biol.">
        <title>Combined evidence annotation of transposable elements in genome sequences.</title>
        <authorList>
            <person name="Quesneville H."/>
            <person name="Bergman C.M."/>
            <person name="Andrieu O."/>
            <person name="Autard D."/>
            <person name="Nouaud D."/>
            <person name="Ashburner M."/>
            <person name="Anxolabehere D."/>
        </authorList>
    </citation>
    <scope>NUCLEOTIDE SEQUENCE [LARGE SCALE GENOMIC DNA]</scope>
    <source>
        <strain evidence="5">Berkeley</strain>
    </source>
</reference>
<dbReference type="GeneID" id="35032"/>
<dbReference type="STRING" id="7227.FBpp0312176"/>
<dbReference type="OMA" id="KEWDEKC"/>
<organism evidence="2 5">
    <name type="scientific">Drosophila melanogaster</name>
    <name type="common">Fruit fly</name>
    <dbReference type="NCBI Taxonomy" id="7227"/>
    <lineage>
        <taxon>Eukaryota</taxon>
        <taxon>Metazoa</taxon>
        <taxon>Ecdysozoa</taxon>
        <taxon>Arthropoda</taxon>
        <taxon>Hexapoda</taxon>
        <taxon>Insecta</taxon>
        <taxon>Pterygota</taxon>
        <taxon>Neoptera</taxon>
        <taxon>Endopterygota</taxon>
        <taxon>Diptera</taxon>
        <taxon>Brachycera</taxon>
        <taxon>Muscomorpha</taxon>
        <taxon>Ephydroidea</taxon>
        <taxon>Drosophilidae</taxon>
        <taxon>Drosophila</taxon>
        <taxon>Sophophora</taxon>
    </lineage>
</organism>
<reference evidence="2" key="15">
    <citation type="submission" date="2022-11" db="EMBL/GenBank/DDBJ databases">
        <authorList>
            <consortium name="FlyBase"/>
        </authorList>
    </citation>
    <scope>NUCLEOTIDE SEQUENCE</scope>
</reference>
<reference evidence="5" key="5">
    <citation type="journal article" date="2002" name="Genome Biol.">
        <title>The transposable elements of the Drosophila melanogaster euchromatin: a genomics perspective.</title>
        <authorList>
            <person name="Kaminker J.S."/>
            <person name="Bergman C.M."/>
            <person name="Kronmiller B."/>
            <person name="Carlson J."/>
            <person name="Svirskas R."/>
            <person name="Patel S."/>
            <person name="Frise E."/>
            <person name="Wheeler D.A."/>
            <person name="Lewis S.E."/>
            <person name="Rubin G.M."/>
            <person name="Ashburner M."/>
            <person name="Celniker S.E."/>
        </authorList>
    </citation>
    <scope>NUCLEOTIDE SEQUENCE [LARGE SCALE GENOMIC DNA]</scope>
    <source>
        <strain evidence="5">Berkeley</strain>
    </source>
</reference>
<gene>
    <name evidence="2" type="primary">Dmel\CG6304</name>
    <name evidence="2" type="synonym">anon-WO0140519.248</name>
    <name evidence="2 4" type="ORF">CG6304</name>
    <name evidence="2" type="ORF">Dmel_CG6304</name>
</gene>